<name>A0A0D8XG49_DICVI</name>
<feature type="region of interest" description="Disordered" evidence="2">
    <location>
        <begin position="147"/>
        <end position="192"/>
    </location>
</feature>
<dbReference type="Pfam" id="PF05071">
    <property type="entry name" value="NDUFA12"/>
    <property type="match status" value="1"/>
</dbReference>
<dbReference type="SUPFAM" id="SSF102848">
    <property type="entry name" value="NSFL1 (p97 ATPase) cofactor p47, SEP domain"/>
    <property type="match status" value="1"/>
</dbReference>
<reference evidence="6" key="2">
    <citation type="journal article" date="2016" name="Sci. Rep.">
        <title>Dictyocaulus viviparus genome, variome and transcriptome elucidate lungworm biology and support future intervention.</title>
        <authorList>
            <person name="McNulty S.N."/>
            <person name="Strube C."/>
            <person name="Rosa B.A."/>
            <person name="Martin J.C."/>
            <person name="Tyagi R."/>
            <person name="Choi Y.J."/>
            <person name="Wang Q."/>
            <person name="Hallsworth Pepin K."/>
            <person name="Zhang X."/>
            <person name="Ozersky P."/>
            <person name="Wilson R.K."/>
            <person name="Sternberg P.W."/>
            <person name="Gasser R.B."/>
            <person name="Mitreva M."/>
        </authorList>
    </citation>
    <scope>NUCLEOTIDE SEQUENCE [LARGE SCALE GENOMIC DNA]</scope>
    <source>
        <strain evidence="6">HannoverDv2000</strain>
    </source>
</reference>
<evidence type="ECO:0000313" key="6">
    <source>
        <dbReference type="Proteomes" id="UP000053766"/>
    </source>
</evidence>
<dbReference type="GO" id="GO:0005634">
    <property type="term" value="C:nucleus"/>
    <property type="evidence" value="ECO:0007669"/>
    <property type="project" value="TreeGrafter"/>
</dbReference>
<evidence type="ECO:0000256" key="2">
    <source>
        <dbReference type="SAM" id="MobiDB-lite"/>
    </source>
</evidence>
<dbReference type="GO" id="GO:0061025">
    <property type="term" value="P:membrane fusion"/>
    <property type="evidence" value="ECO:0007669"/>
    <property type="project" value="TreeGrafter"/>
</dbReference>
<dbReference type="InterPro" id="IPR036241">
    <property type="entry name" value="NSFL1C_SEP_dom_sf"/>
</dbReference>
<dbReference type="Gene3D" id="3.10.20.90">
    <property type="entry name" value="Phosphatidylinositol 3-kinase Catalytic Subunit, Chain A, domain 1"/>
    <property type="match status" value="1"/>
</dbReference>
<feature type="domain" description="UBX" evidence="3">
    <location>
        <begin position="311"/>
        <end position="388"/>
    </location>
</feature>
<dbReference type="STRING" id="29172.A0A0D8XG49"/>
<dbReference type="GO" id="GO:0043130">
    <property type="term" value="F:ubiquitin binding"/>
    <property type="evidence" value="ECO:0007669"/>
    <property type="project" value="TreeGrafter"/>
</dbReference>
<dbReference type="GO" id="GO:0043161">
    <property type="term" value="P:proteasome-mediated ubiquitin-dependent protein catabolic process"/>
    <property type="evidence" value="ECO:0007669"/>
    <property type="project" value="TreeGrafter"/>
</dbReference>
<dbReference type="Gene3D" id="3.30.420.210">
    <property type="entry name" value="SEP domain"/>
    <property type="match status" value="1"/>
</dbReference>
<dbReference type="GO" id="GO:0045271">
    <property type="term" value="C:respiratory chain complex I"/>
    <property type="evidence" value="ECO:0007669"/>
    <property type="project" value="InterPro"/>
</dbReference>
<proteinExistence type="inferred from homology"/>
<dbReference type="InterPro" id="IPR007763">
    <property type="entry name" value="NDUFA12"/>
</dbReference>
<dbReference type="Proteomes" id="UP000053766">
    <property type="component" value="Unassembled WGS sequence"/>
</dbReference>
<feature type="compositionally biased region" description="Low complexity" evidence="2">
    <location>
        <begin position="283"/>
        <end position="294"/>
    </location>
</feature>
<dbReference type="PANTHER" id="PTHR23333:SF20">
    <property type="entry name" value="NSFL1 COFACTOR P47"/>
    <property type="match status" value="1"/>
</dbReference>
<dbReference type="AlphaFoldDB" id="A0A0D8XG49"/>
<dbReference type="GO" id="GO:0005829">
    <property type="term" value="C:cytosol"/>
    <property type="evidence" value="ECO:0007669"/>
    <property type="project" value="TreeGrafter"/>
</dbReference>
<dbReference type="OrthoDB" id="274641at2759"/>
<dbReference type="SMART" id="SM00166">
    <property type="entry name" value="UBX"/>
    <property type="match status" value="1"/>
</dbReference>
<dbReference type="SUPFAM" id="SSF54236">
    <property type="entry name" value="Ubiquitin-like"/>
    <property type="match status" value="1"/>
</dbReference>
<dbReference type="PANTHER" id="PTHR23333">
    <property type="entry name" value="UBX DOMAIN CONTAINING PROTEIN"/>
    <property type="match status" value="1"/>
</dbReference>
<keyword evidence="6" id="KW-1185">Reference proteome</keyword>
<dbReference type="InterPro" id="IPR029071">
    <property type="entry name" value="Ubiquitin-like_domsf"/>
</dbReference>
<dbReference type="PROSITE" id="PS50033">
    <property type="entry name" value="UBX"/>
    <property type="match status" value="1"/>
</dbReference>
<organism evidence="5 6">
    <name type="scientific">Dictyocaulus viviparus</name>
    <name type="common">Bovine lungworm</name>
    <dbReference type="NCBI Taxonomy" id="29172"/>
    <lineage>
        <taxon>Eukaryota</taxon>
        <taxon>Metazoa</taxon>
        <taxon>Ecdysozoa</taxon>
        <taxon>Nematoda</taxon>
        <taxon>Chromadorea</taxon>
        <taxon>Rhabditida</taxon>
        <taxon>Rhabditina</taxon>
        <taxon>Rhabditomorpha</taxon>
        <taxon>Strongyloidea</taxon>
        <taxon>Metastrongylidae</taxon>
        <taxon>Dictyocaulus</taxon>
    </lineage>
</organism>
<dbReference type="PROSITE" id="PS51399">
    <property type="entry name" value="SEP"/>
    <property type="match status" value="1"/>
</dbReference>
<evidence type="ECO:0000313" key="5">
    <source>
        <dbReference type="EMBL" id="KJH43583.1"/>
    </source>
</evidence>
<dbReference type="SMART" id="SM00553">
    <property type="entry name" value="SEP"/>
    <property type="match status" value="1"/>
</dbReference>
<dbReference type="GO" id="GO:0031468">
    <property type="term" value="P:nuclear membrane reassembly"/>
    <property type="evidence" value="ECO:0007669"/>
    <property type="project" value="TreeGrafter"/>
</dbReference>
<feature type="region of interest" description="Disordered" evidence="2">
    <location>
        <begin position="283"/>
        <end position="310"/>
    </location>
</feature>
<sequence>MAYHQGRVSMCCVCDVIWYITSFAIEADYNTLYRKTYAQLYSHNEQKVGFSIHFCLKKIRRVKMFLRDATKFFLFSMLCSIRTLGNLQKDDRDSGEESDGGGERQGFFVGGSEHSGQQVLGPQRPKRNNDIVEKIFTAARQHGAEMLNSQDLVSRSRHEQHGTSSGGVRLGANFSGPLEPGEADHEDNDTGEPEEVVVELIVWENGFSIDDGPLRSFEEPESRQFLESIMEGRVPAELLVAHPRRRIDLRMQRRSGPYEAPKLKPFQGAGARLGAIVPQVVTSTSVPSSSNSTQDPVENMKKAQSEVSLDSNSPVTQVQIRLPNGQRVCGRFNHSHTVDAIRTFIVSAFPDMGASPFQLMTTFPNKVIDDETVNLKDAGIINAVMSIKEWLGIDKIQKLASMVKQMGGWRVALKKRYLMDATRVGTLVGTDKFGNRYYEDNSFFMPRNRWVEYPDKVWLDYDASQVPPEWHRWLHHICDEPPTVKPLKTEKWVLQHEENLTLEE</sequence>
<accession>A0A0D8XG49</accession>
<dbReference type="InterPro" id="IPR001012">
    <property type="entry name" value="UBX_dom"/>
</dbReference>
<feature type="region of interest" description="Disordered" evidence="2">
    <location>
        <begin position="89"/>
        <end position="127"/>
    </location>
</feature>
<protein>
    <submittedName>
        <fullName evidence="5">SEP domain protein</fullName>
    </submittedName>
</protein>
<reference evidence="5 6" key="1">
    <citation type="submission" date="2013-11" db="EMBL/GenBank/DDBJ databases">
        <title>Draft genome of the bovine lungworm Dictyocaulus viviparus.</title>
        <authorList>
            <person name="Mitreva M."/>
        </authorList>
    </citation>
    <scope>NUCLEOTIDE SEQUENCE [LARGE SCALE GENOMIC DNA]</scope>
    <source>
        <strain evidence="5 6">HannoverDv2000</strain>
    </source>
</reference>
<gene>
    <name evidence="5" type="ORF">DICVIV_10398</name>
</gene>
<evidence type="ECO:0000259" key="4">
    <source>
        <dbReference type="PROSITE" id="PS51399"/>
    </source>
</evidence>
<dbReference type="CDD" id="cd01770">
    <property type="entry name" value="UBX_UBXN2"/>
    <property type="match status" value="1"/>
</dbReference>
<dbReference type="EMBL" id="KN716545">
    <property type="protein sequence ID" value="KJH43583.1"/>
    <property type="molecule type" value="Genomic_DNA"/>
</dbReference>
<dbReference type="GO" id="GO:0007030">
    <property type="term" value="P:Golgi organization"/>
    <property type="evidence" value="ECO:0007669"/>
    <property type="project" value="TreeGrafter"/>
</dbReference>
<dbReference type="GO" id="GO:0000045">
    <property type="term" value="P:autophagosome assembly"/>
    <property type="evidence" value="ECO:0007669"/>
    <property type="project" value="TreeGrafter"/>
</dbReference>
<dbReference type="InterPro" id="IPR012989">
    <property type="entry name" value="SEP_domain"/>
</dbReference>
<comment type="similarity">
    <text evidence="1">Belongs to the complex I NDUFA12 subunit family.</text>
</comment>
<feature type="domain" description="SEP" evidence="4">
    <location>
        <begin position="195"/>
        <end position="259"/>
    </location>
</feature>
<evidence type="ECO:0000256" key="1">
    <source>
        <dbReference type="ARBA" id="ARBA00007355"/>
    </source>
</evidence>
<dbReference type="Pfam" id="PF08059">
    <property type="entry name" value="SEP"/>
    <property type="match status" value="1"/>
</dbReference>
<evidence type="ECO:0000259" key="3">
    <source>
        <dbReference type="PROSITE" id="PS50033"/>
    </source>
</evidence>
<dbReference type="Pfam" id="PF00789">
    <property type="entry name" value="UBX"/>
    <property type="match status" value="1"/>
</dbReference>